<dbReference type="GO" id="GO:0070038">
    <property type="term" value="F:rRNA (pseudouridine-N3-)-methyltransferase activity"/>
    <property type="evidence" value="ECO:0007669"/>
    <property type="project" value="UniProtKB-UniRule"/>
</dbReference>
<gene>
    <name evidence="5" type="primary">rlmH</name>
    <name evidence="6" type="ORF">GT348_00140</name>
    <name evidence="7" type="ORF">GT348_08780</name>
</gene>
<dbReference type="PANTHER" id="PTHR33603">
    <property type="entry name" value="METHYLTRANSFERASE"/>
    <property type="match status" value="1"/>
</dbReference>
<comment type="subcellular location">
    <subcellularLocation>
        <location evidence="5">Cytoplasm</location>
    </subcellularLocation>
</comment>
<evidence type="ECO:0000313" key="7">
    <source>
        <dbReference type="EMBL" id="QHI96295.1"/>
    </source>
</evidence>
<evidence type="ECO:0000313" key="8">
    <source>
        <dbReference type="Proteomes" id="UP000463975"/>
    </source>
</evidence>
<dbReference type="Pfam" id="PF02590">
    <property type="entry name" value="SPOUT_MTase"/>
    <property type="match status" value="1"/>
</dbReference>
<dbReference type="EMBL" id="CP047652">
    <property type="protein sequence ID" value="QHI96295.1"/>
    <property type="molecule type" value="Genomic_DNA"/>
</dbReference>
<dbReference type="KEGG" id="bomb:GT348_08780"/>
<keyword evidence="5" id="KW-0963">Cytoplasm</keyword>
<organism evidence="7 8">
    <name type="scientific">Aristophania vespae</name>
    <dbReference type="NCBI Taxonomy" id="2697033"/>
    <lineage>
        <taxon>Bacteria</taxon>
        <taxon>Pseudomonadati</taxon>
        <taxon>Pseudomonadota</taxon>
        <taxon>Alphaproteobacteria</taxon>
        <taxon>Acetobacterales</taxon>
        <taxon>Acetobacteraceae</taxon>
        <taxon>Aristophania</taxon>
    </lineage>
</organism>
<dbReference type="EMBL" id="CP047652">
    <property type="protein sequence ID" value="QHI94951.1"/>
    <property type="molecule type" value="Genomic_DNA"/>
</dbReference>
<comment type="catalytic activity">
    <reaction evidence="5">
        <text>pseudouridine(1915) in 23S rRNA + S-adenosyl-L-methionine = N(3)-methylpseudouridine(1915) in 23S rRNA + S-adenosyl-L-homocysteine + H(+)</text>
        <dbReference type="Rhea" id="RHEA:42752"/>
        <dbReference type="Rhea" id="RHEA-COMP:10221"/>
        <dbReference type="Rhea" id="RHEA-COMP:10222"/>
        <dbReference type="ChEBI" id="CHEBI:15378"/>
        <dbReference type="ChEBI" id="CHEBI:57856"/>
        <dbReference type="ChEBI" id="CHEBI:59789"/>
        <dbReference type="ChEBI" id="CHEBI:65314"/>
        <dbReference type="ChEBI" id="CHEBI:74486"/>
        <dbReference type="EC" id="2.1.1.177"/>
    </reaction>
</comment>
<keyword evidence="2 5" id="KW-0808">Transferase</keyword>
<evidence type="ECO:0000256" key="1">
    <source>
        <dbReference type="ARBA" id="ARBA00022603"/>
    </source>
</evidence>
<dbReference type="HAMAP" id="MF_00658">
    <property type="entry name" value="23SrRNA_methyltr_H"/>
    <property type="match status" value="1"/>
</dbReference>
<dbReference type="Proteomes" id="UP000463975">
    <property type="component" value="Chromosome"/>
</dbReference>
<dbReference type="CDD" id="cd18081">
    <property type="entry name" value="RlmH-like"/>
    <property type="match status" value="1"/>
</dbReference>
<dbReference type="Gene3D" id="3.40.1280.10">
    <property type="match status" value="1"/>
</dbReference>
<comment type="function">
    <text evidence="5">Specifically methylates the pseudouridine at position 1915 (m3Psi1915) in 23S rRNA.</text>
</comment>
<dbReference type="InterPro" id="IPR003742">
    <property type="entry name" value="RlmH-like"/>
</dbReference>
<name>A0A6P1NCB2_9PROT</name>
<dbReference type="PIRSF" id="PIRSF004505">
    <property type="entry name" value="MT_bac"/>
    <property type="match status" value="1"/>
</dbReference>
<dbReference type="AlphaFoldDB" id="A0A6P1NCB2"/>
<protein>
    <recommendedName>
        <fullName evidence="5">Ribosomal RNA large subunit methyltransferase H</fullName>
        <ecNumber evidence="5">2.1.1.177</ecNumber>
    </recommendedName>
    <alternativeName>
        <fullName evidence="5">23S rRNA (pseudouridine1915-N3)-methyltransferase</fullName>
    </alternativeName>
    <alternativeName>
        <fullName evidence="5">23S rRNA m3Psi1915 methyltransferase</fullName>
    </alternativeName>
    <alternativeName>
        <fullName evidence="5">rRNA (pseudouridine-N3-)-methyltransferase RlmH</fullName>
    </alternativeName>
</protein>
<dbReference type="PANTHER" id="PTHR33603:SF1">
    <property type="entry name" value="RIBOSOMAL RNA LARGE SUBUNIT METHYLTRANSFERASE H"/>
    <property type="match status" value="1"/>
</dbReference>
<keyword evidence="1 5" id="KW-0489">Methyltransferase</keyword>
<dbReference type="SUPFAM" id="SSF75217">
    <property type="entry name" value="alpha/beta knot"/>
    <property type="match status" value="1"/>
</dbReference>
<evidence type="ECO:0000313" key="6">
    <source>
        <dbReference type="EMBL" id="QHI94951.1"/>
    </source>
</evidence>
<evidence type="ECO:0000256" key="2">
    <source>
        <dbReference type="ARBA" id="ARBA00022679"/>
    </source>
</evidence>
<evidence type="ECO:0000256" key="3">
    <source>
        <dbReference type="ARBA" id="ARBA00022691"/>
    </source>
</evidence>
<sequence>MKLIAVGRLKDGAERDLLTRYQKRLRPKLDLVEVPQAKGAALEQKRREADSLLAACPDNAFIVALDEGGRNLSSTEFAANLQNWTVSGKEICFLIGGAEGLDSAVTHRADLLISFGSMTWPHMLVRVLLAEQIFRAQCINNGHPYHRAGRPD</sequence>
<dbReference type="EC" id="2.1.1.177" evidence="5"/>
<keyword evidence="3 5" id="KW-0949">S-adenosyl-L-methionine</keyword>
<feature type="binding site" evidence="5">
    <location>
        <position position="96"/>
    </location>
    <ligand>
        <name>S-adenosyl-L-methionine</name>
        <dbReference type="ChEBI" id="CHEBI:59789"/>
    </ligand>
</feature>
<dbReference type="InterPro" id="IPR029026">
    <property type="entry name" value="tRNA_m1G_MTases_N"/>
</dbReference>
<dbReference type="KEGG" id="bomb:GT348_00140"/>
<dbReference type="InterPro" id="IPR029028">
    <property type="entry name" value="Alpha/beta_knot_MTases"/>
</dbReference>
<accession>A0A6P1NCB2</accession>
<comment type="subunit">
    <text evidence="5">Homodimer.</text>
</comment>
<feature type="binding site" evidence="5">
    <location>
        <begin position="115"/>
        <end position="120"/>
    </location>
    <ligand>
        <name>S-adenosyl-L-methionine</name>
        <dbReference type="ChEBI" id="CHEBI:59789"/>
    </ligand>
</feature>
<dbReference type="RefSeq" id="WP_160618029.1">
    <property type="nucleotide sequence ID" value="NZ_CP047652.1"/>
</dbReference>
<reference evidence="7 8" key="1">
    <citation type="submission" date="2020-01" db="EMBL/GenBank/DDBJ databases">
        <title>Genome sequencing of strain KACC 21507.</title>
        <authorList>
            <person name="Heo J."/>
            <person name="Kim S.-J."/>
            <person name="Kim J.-S."/>
            <person name="Hong S.-B."/>
            <person name="Kwon S.-W."/>
        </authorList>
    </citation>
    <scope>NUCLEOTIDE SEQUENCE [LARGE SCALE GENOMIC DNA]</scope>
    <source>
        <strain evidence="7 8">KACC 21507</strain>
    </source>
</reference>
<evidence type="ECO:0000256" key="5">
    <source>
        <dbReference type="HAMAP-Rule" id="MF_00658"/>
    </source>
</evidence>
<keyword evidence="8" id="KW-1185">Reference proteome</keyword>
<proteinExistence type="inferred from homology"/>
<evidence type="ECO:0000256" key="4">
    <source>
        <dbReference type="ARBA" id="ARBA00038303"/>
    </source>
</evidence>
<feature type="binding site" evidence="5">
    <location>
        <position position="65"/>
    </location>
    <ligand>
        <name>S-adenosyl-L-methionine</name>
        <dbReference type="ChEBI" id="CHEBI:59789"/>
    </ligand>
</feature>
<keyword evidence="5" id="KW-0698">rRNA processing</keyword>
<comment type="similarity">
    <text evidence="4 5">Belongs to the RNA methyltransferase RlmH family.</text>
</comment>
<dbReference type="GO" id="GO:0005737">
    <property type="term" value="C:cytoplasm"/>
    <property type="evidence" value="ECO:0007669"/>
    <property type="project" value="UniProtKB-SubCell"/>
</dbReference>